<name>A0A645DE22_9ZZZZ</name>
<dbReference type="AlphaFoldDB" id="A0A645DE22"/>
<gene>
    <name evidence="1" type="ORF">SDC9_134603</name>
</gene>
<reference evidence="1" key="1">
    <citation type="submission" date="2019-08" db="EMBL/GenBank/DDBJ databases">
        <authorList>
            <person name="Kucharzyk K."/>
            <person name="Murdoch R.W."/>
            <person name="Higgins S."/>
            <person name="Loffler F."/>
        </authorList>
    </citation>
    <scope>NUCLEOTIDE SEQUENCE</scope>
</reference>
<proteinExistence type="predicted"/>
<evidence type="ECO:0000313" key="1">
    <source>
        <dbReference type="EMBL" id="MPM87507.1"/>
    </source>
</evidence>
<accession>A0A645DE22</accession>
<protein>
    <submittedName>
        <fullName evidence="1">Uncharacterized protein</fullName>
    </submittedName>
</protein>
<sequence>MKKCNITLLSKDMQRIIEYTYVANMINALVTYGHGGKVKCMKRKYDFFMQDLKNKFPEYKTNPYYGFKAPKGQSRKIRYGVGITMRLHKIHLDRIMFYIISMV</sequence>
<comment type="caution">
    <text evidence="1">The sequence shown here is derived from an EMBL/GenBank/DDBJ whole genome shotgun (WGS) entry which is preliminary data.</text>
</comment>
<organism evidence="1">
    <name type="scientific">bioreactor metagenome</name>
    <dbReference type="NCBI Taxonomy" id="1076179"/>
    <lineage>
        <taxon>unclassified sequences</taxon>
        <taxon>metagenomes</taxon>
        <taxon>ecological metagenomes</taxon>
    </lineage>
</organism>
<dbReference type="EMBL" id="VSSQ01035311">
    <property type="protein sequence ID" value="MPM87507.1"/>
    <property type="molecule type" value="Genomic_DNA"/>
</dbReference>